<protein>
    <submittedName>
        <fullName evidence="6">FAD-binding monooxygenase</fullName>
    </submittedName>
</protein>
<dbReference type="Pfam" id="PF01494">
    <property type="entry name" value="FAD_binding_3"/>
    <property type="match status" value="1"/>
</dbReference>
<dbReference type="GO" id="GO:0016709">
    <property type="term" value="F:oxidoreductase activity, acting on paired donors, with incorporation or reduction of molecular oxygen, NAD(P)H as one donor, and incorporation of one atom of oxygen"/>
    <property type="evidence" value="ECO:0007669"/>
    <property type="project" value="UniProtKB-ARBA"/>
</dbReference>
<dbReference type="EMBL" id="BIFQ01000002">
    <property type="protein sequence ID" value="GCE10044.1"/>
    <property type="molecule type" value="Genomic_DNA"/>
</dbReference>
<keyword evidence="6" id="KW-0560">Oxidoreductase</keyword>
<dbReference type="GO" id="GO:0071949">
    <property type="term" value="F:FAD binding"/>
    <property type="evidence" value="ECO:0007669"/>
    <property type="project" value="InterPro"/>
</dbReference>
<dbReference type="AlphaFoldDB" id="A0A401ZTE4"/>
<reference evidence="7" key="1">
    <citation type="submission" date="2018-12" db="EMBL/GenBank/DDBJ databases">
        <title>Tengunoibacter tsumagoiensis gen. nov., sp. nov., Dictyobacter kobayashii sp. nov., D. alpinus sp. nov., and D. joshuensis sp. nov. and description of Dictyobacteraceae fam. nov. within the order Ktedonobacterales isolated from Tengu-no-mugimeshi.</title>
        <authorList>
            <person name="Wang C.M."/>
            <person name="Zheng Y."/>
            <person name="Sakai Y."/>
            <person name="Toyoda A."/>
            <person name="Minakuchi Y."/>
            <person name="Abe K."/>
            <person name="Yokota A."/>
            <person name="Yabe S."/>
        </authorList>
    </citation>
    <scope>NUCLEOTIDE SEQUENCE [LARGE SCALE GENOMIC DNA]</scope>
    <source>
        <strain evidence="7">S-27</strain>
    </source>
</reference>
<name>A0A401ZTE4_9CHLR</name>
<keyword evidence="7" id="KW-1185">Reference proteome</keyword>
<dbReference type="PRINTS" id="PR00420">
    <property type="entry name" value="RNGMNOXGNASE"/>
</dbReference>
<keyword evidence="2" id="KW-0285">Flavoprotein</keyword>
<dbReference type="Pfam" id="PF21274">
    <property type="entry name" value="Rng_hyd_C"/>
    <property type="match status" value="1"/>
</dbReference>
<dbReference type="Gene3D" id="3.50.50.60">
    <property type="entry name" value="FAD/NAD(P)-binding domain"/>
    <property type="match status" value="1"/>
</dbReference>
<organism evidence="6 7">
    <name type="scientific">Dictyobacter aurantiacus</name>
    <dbReference type="NCBI Taxonomy" id="1936993"/>
    <lineage>
        <taxon>Bacteria</taxon>
        <taxon>Bacillati</taxon>
        <taxon>Chloroflexota</taxon>
        <taxon>Ktedonobacteria</taxon>
        <taxon>Ktedonobacterales</taxon>
        <taxon>Dictyobacteraceae</taxon>
        <taxon>Dictyobacter</taxon>
    </lineage>
</organism>
<evidence type="ECO:0000313" key="7">
    <source>
        <dbReference type="Proteomes" id="UP000287224"/>
    </source>
</evidence>
<keyword evidence="4" id="KW-1133">Transmembrane helix</keyword>
<evidence type="ECO:0000256" key="4">
    <source>
        <dbReference type="SAM" id="Phobius"/>
    </source>
</evidence>
<evidence type="ECO:0000259" key="5">
    <source>
        <dbReference type="Pfam" id="PF01494"/>
    </source>
</evidence>
<sequence>MAQEQVSVLIVGAGGAGLSLALLLRQQGIASLLIERRTDVSWYPRARTLNFRTMEVFRSLGLDEQVRAAGAPISRMFRKHTLAASDQEELLNPTTLVEHLEEISPYPLGRYCPQSRLEPLLRGEAERQGVDVRYGTELVSFTQDETGVTALLRDRATSNISRVKAAYLIAADGAHSRIREALGISTWGVGELPESQIFVYFRANWGELIQGYEADAILTSNESGRGMFLITDQDRGMFAITYNPMRGESAQDYPIERCQKLIRAALGKPEIDVEIVDLADWRPIQRVAERFQEGRVFLVGDAAHTMPPYLGLGVNTAIQSAQNMAWKLAAVLKRQATSQLLTTYQTERHPVGTLVAEQSMTGPAAVLFEKEMRGNAQLHLKDPLPILYPIVGYRYRSAAILSEETATASPNEFELLESLELHGLPGSRVPHVWIERQGQRMSTLDLFDGRFVLLTGAGGTAWNKAAATIASRLGIELAAYCFGPEADLLTLDTTWEARLGISSEGAMLLRPDSFVAWRSTSLSANPLETLERVVAHILGKNKTPSYHA</sequence>
<evidence type="ECO:0000256" key="3">
    <source>
        <dbReference type="ARBA" id="ARBA00022827"/>
    </source>
</evidence>
<dbReference type="RefSeq" id="WP_160146386.1">
    <property type="nucleotide sequence ID" value="NZ_BIFQ01000002.1"/>
</dbReference>
<dbReference type="PANTHER" id="PTHR43004">
    <property type="entry name" value="TRK SYSTEM POTASSIUM UPTAKE PROTEIN"/>
    <property type="match status" value="1"/>
</dbReference>
<feature type="transmembrane region" description="Helical" evidence="4">
    <location>
        <begin position="6"/>
        <end position="24"/>
    </location>
</feature>
<gene>
    <name evidence="6" type="ORF">KDAU_73730</name>
</gene>
<evidence type="ECO:0000256" key="2">
    <source>
        <dbReference type="ARBA" id="ARBA00022630"/>
    </source>
</evidence>
<dbReference type="OrthoDB" id="8670884at2"/>
<dbReference type="Proteomes" id="UP000287224">
    <property type="component" value="Unassembled WGS sequence"/>
</dbReference>
<feature type="domain" description="FAD-binding" evidence="5">
    <location>
        <begin position="6"/>
        <end position="358"/>
    </location>
</feature>
<dbReference type="PANTHER" id="PTHR43004:SF19">
    <property type="entry name" value="BINDING MONOOXYGENASE, PUTATIVE (JCVI)-RELATED"/>
    <property type="match status" value="1"/>
</dbReference>
<dbReference type="InterPro" id="IPR050641">
    <property type="entry name" value="RIFMO-like"/>
</dbReference>
<dbReference type="InterPro" id="IPR036188">
    <property type="entry name" value="FAD/NAD-bd_sf"/>
</dbReference>
<evidence type="ECO:0000313" key="6">
    <source>
        <dbReference type="EMBL" id="GCE10044.1"/>
    </source>
</evidence>
<keyword evidence="4" id="KW-0472">Membrane</keyword>
<accession>A0A401ZTE4</accession>
<keyword evidence="3" id="KW-0274">FAD</keyword>
<dbReference type="InterPro" id="IPR002938">
    <property type="entry name" value="FAD-bd"/>
</dbReference>
<keyword evidence="6" id="KW-0503">Monooxygenase</keyword>
<evidence type="ECO:0000256" key="1">
    <source>
        <dbReference type="ARBA" id="ARBA00001974"/>
    </source>
</evidence>
<dbReference type="Gene3D" id="3.30.9.10">
    <property type="entry name" value="D-Amino Acid Oxidase, subunit A, domain 2"/>
    <property type="match status" value="1"/>
</dbReference>
<proteinExistence type="predicted"/>
<dbReference type="SUPFAM" id="SSF51905">
    <property type="entry name" value="FAD/NAD(P)-binding domain"/>
    <property type="match status" value="1"/>
</dbReference>
<comment type="caution">
    <text evidence="6">The sequence shown here is derived from an EMBL/GenBank/DDBJ whole genome shotgun (WGS) entry which is preliminary data.</text>
</comment>
<keyword evidence="4" id="KW-0812">Transmembrane</keyword>
<dbReference type="Gene3D" id="3.40.30.120">
    <property type="match status" value="1"/>
</dbReference>
<comment type="cofactor">
    <cofactor evidence="1">
        <name>FAD</name>
        <dbReference type="ChEBI" id="CHEBI:57692"/>
    </cofactor>
</comment>